<dbReference type="AlphaFoldDB" id="A0A3D2X2M0"/>
<gene>
    <name evidence="1" type="ORF">DHW61_02985</name>
</gene>
<evidence type="ECO:0000313" key="1">
    <source>
        <dbReference type="EMBL" id="HCL01371.1"/>
    </source>
</evidence>
<proteinExistence type="predicted"/>
<dbReference type="SUPFAM" id="SSF159888">
    <property type="entry name" value="YdhG-like"/>
    <property type="match status" value="1"/>
</dbReference>
<accession>A0A3D2X2M0</accession>
<sequence>MDLILNYVNQFDGIKREWIYEFTEYMKTKHPDIKPVLWFRMPTYRIGTLFFAFSVTQNHFTFHTNDEECMEILKRSLQHASFGKRSAKMKYKYKSETYVIYNMIEFIVNKMCRL</sequence>
<dbReference type="EMBL" id="DPVV01000108">
    <property type="protein sequence ID" value="HCL01371.1"/>
    <property type="molecule type" value="Genomic_DNA"/>
</dbReference>
<dbReference type="Gene3D" id="3.90.1150.200">
    <property type="match status" value="1"/>
</dbReference>
<evidence type="ECO:0008006" key="3">
    <source>
        <dbReference type="Google" id="ProtNLM"/>
    </source>
</evidence>
<organism evidence="1 2">
    <name type="scientific">Lachnoclostridium phytofermentans</name>
    <dbReference type="NCBI Taxonomy" id="66219"/>
    <lineage>
        <taxon>Bacteria</taxon>
        <taxon>Bacillati</taxon>
        <taxon>Bacillota</taxon>
        <taxon>Clostridia</taxon>
        <taxon>Lachnospirales</taxon>
        <taxon>Lachnospiraceae</taxon>
    </lineage>
</organism>
<reference evidence="1 2" key="1">
    <citation type="journal article" date="2018" name="Nat. Biotechnol.">
        <title>A standardized bacterial taxonomy based on genome phylogeny substantially revises the tree of life.</title>
        <authorList>
            <person name="Parks D.H."/>
            <person name="Chuvochina M."/>
            <person name="Waite D.W."/>
            <person name="Rinke C."/>
            <person name="Skarshewski A."/>
            <person name="Chaumeil P.A."/>
            <person name="Hugenholtz P."/>
        </authorList>
    </citation>
    <scope>NUCLEOTIDE SEQUENCE [LARGE SCALE GENOMIC DNA]</scope>
    <source>
        <strain evidence="1">UBA11728</strain>
    </source>
</reference>
<protein>
    <recommendedName>
        <fullName evidence="3">YdhG-like domain-containing protein</fullName>
    </recommendedName>
</protein>
<evidence type="ECO:0000313" key="2">
    <source>
        <dbReference type="Proteomes" id="UP000262969"/>
    </source>
</evidence>
<dbReference type="Proteomes" id="UP000262969">
    <property type="component" value="Unassembled WGS sequence"/>
</dbReference>
<comment type="caution">
    <text evidence="1">The sequence shown here is derived from an EMBL/GenBank/DDBJ whole genome shotgun (WGS) entry which is preliminary data.</text>
</comment>
<name>A0A3D2X2M0_9FIRM</name>